<dbReference type="Pfam" id="PF03171">
    <property type="entry name" value="2OG-FeII_Oxy"/>
    <property type="match status" value="1"/>
</dbReference>
<dbReference type="AlphaFoldDB" id="A0A9P4UK34"/>
<gene>
    <name evidence="3" type="ORF">K431DRAFT_236628</name>
</gene>
<feature type="domain" description="Fe2OG dioxygenase" evidence="2">
    <location>
        <begin position="1"/>
        <end position="77"/>
    </location>
</feature>
<comment type="caution">
    <text evidence="3">The sequence shown here is derived from an EMBL/GenBank/DDBJ whole genome shotgun (WGS) entry which is preliminary data.</text>
</comment>
<name>A0A9P4UK34_9PEZI</name>
<dbReference type="Proteomes" id="UP000799441">
    <property type="component" value="Unassembled WGS sequence"/>
</dbReference>
<dbReference type="InterPro" id="IPR027443">
    <property type="entry name" value="IPNS-like_sf"/>
</dbReference>
<comment type="similarity">
    <text evidence="1">Belongs to the iron/ascorbate-dependent oxidoreductase family.</text>
</comment>
<evidence type="ECO:0000313" key="4">
    <source>
        <dbReference type="Proteomes" id="UP000799441"/>
    </source>
</evidence>
<sequence>HNDSGLLTMLFYDQPTLQIPGSRVEEWVTVEPRAMSAAVNVADALQRRSGGRLHSLLHRVVQPAGPCRERLSAVCFL</sequence>
<organism evidence="3 4">
    <name type="scientific">Polychaeton citri CBS 116435</name>
    <dbReference type="NCBI Taxonomy" id="1314669"/>
    <lineage>
        <taxon>Eukaryota</taxon>
        <taxon>Fungi</taxon>
        <taxon>Dikarya</taxon>
        <taxon>Ascomycota</taxon>
        <taxon>Pezizomycotina</taxon>
        <taxon>Dothideomycetes</taxon>
        <taxon>Dothideomycetidae</taxon>
        <taxon>Capnodiales</taxon>
        <taxon>Capnodiaceae</taxon>
        <taxon>Polychaeton</taxon>
    </lineage>
</organism>
<reference evidence="3" key="1">
    <citation type="journal article" date="2020" name="Stud. Mycol.">
        <title>101 Dothideomycetes genomes: a test case for predicting lifestyles and emergence of pathogens.</title>
        <authorList>
            <person name="Haridas S."/>
            <person name="Albert R."/>
            <person name="Binder M."/>
            <person name="Bloem J."/>
            <person name="Labutti K."/>
            <person name="Salamov A."/>
            <person name="Andreopoulos B."/>
            <person name="Baker S."/>
            <person name="Barry K."/>
            <person name="Bills G."/>
            <person name="Bluhm B."/>
            <person name="Cannon C."/>
            <person name="Castanera R."/>
            <person name="Culley D."/>
            <person name="Daum C."/>
            <person name="Ezra D."/>
            <person name="Gonzalez J."/>
            <person name="Henrissat B."/>
            <person name="Kuo A."/>
            <person name="Liang C."/>
            <person name="Lipzen A."/>
            <person name="Lutzoni F."/>
            <person name="Magnuson J."/>
            <person name="Mondo S."/>
            <person name="Nolan M."/>
            <person name="Ohm R."/>
            <person name="Pangilinan J."/>
            <person name="Park H.-J."/>
            <person name="Ramirez L."/>
            <person name="Alfaro M."/>
            <person name="Sun H."/>
            <person name="Tritt A."/>
            <person name="Yoshinaga Y."/>
            <person name="Zwiers L.-H."/>
            <person name="Turgeon B."/>
            <person name="Goodwin S."/>
            <person name="Spatafora J."/>
            <person name="Crous P."/>
            <person name="Grigoriev I."/>
        </authorList>
    </citation>
    <scope>NUCLEOTIDE SEQUENCE</scope>
    <source>
        <strain evidence="3">CBS 116435</strain>
    </source>
</reference>
<evidence type="ECO:0000256" key="1">
    <source>
        <dbReference type="ARBA" id="ARBA00008056"/>
    </source>
</evidence>
<evidence type="ECO:0000259" key="2">
    <source>
        <dbReference type="PROSITE" id="PS51471"/>
    </source>
</evidence>
<dbReference type="InterPro" id="IPR044861">
    <property type="entry name" value="IPNS-like_FE2OG_OXY"/>
</dbReference>
<dbReference type="OrthoDB" id="288590at2759"/>
<feature type="non-terminal residue" evidence="3">
    <location>
        <position position="1"/>
    </location>
</feature>
<proteinExistence type="inferred from homology"/>
<protein>
    <recommendedName>
        <fullName evidence="2">Fe2OG dioxygenase domain-containing protein</fullName>
    </recommendedName>
</protein>
<dbReference type="InterPro" id="IPR005123">
    <property type="entry name" value="Oxoglu/Fe-dep_dioxygenase_dom"/>
</dbReference>
<dbReference type="EMBL" id="MU003933">
    <property type="protein sequence ID" value="KAF2715891.1"/>
    <property type="molecule type" value="Genomic_DNA"/>
</dbReference>
<dbReference type="InterPro" id="IPR050231">
    <property type="entry name" value="Iron_ascorbate_oxido_reductase"/>
</dbReference>
<dbReference type="PROSITE" id="PS51471">
    <property type="entry name" value="FE2OG_OXY"/>
    <property type="match status" value="1"/>
</dbReference>
<dbReference type="PANTHER" id="PTHR47990">
    <property type="entry name" value="2-OXOGLUTARATE (2OG) AND FE(II)-DEPENDENT OXYGENASE SUPERFAMILY PROTEIN-RELATED"/>
    <property type="match status" value="1"/>
</dbReference>
<keyword evidence="4" id="KW-1185">Reference proteome</keyword>
<dbReference type="SUPFAM" id="SSF51197">
    <property type="entry name" value="Clavaminate synthase-like"/>
    <property type="match status" value="1"/>
</dbReference>
<accession>A0A9P4UK34</accession>
<dbReference type="Gene3D" id="2.60.120.330">
    <property type="entry name" value="B-lactam Antibiotic, Isopenicillin N Synthase, Chain"/>
    <property type="match status" value="1"/>
</dbReference>
<evidence type="ECO:0000313" key="3">
    <source>
        <dbReference type="EMBL" id="KAF2715891.1"/>
    </source>
</evidence>